<keyword evidence="4 7" id="KW-0378">Hydrolase</keyword>
<comment type="similarity">
    <text evidence="1">Belongs to the Nudix hydrolase family.</text>
</comment>
<dbReference type="GO" id="GO:0006167">
    <property type="term" value="P:AMP biosynthetic process"/>
    <property type="evidence" value="ECO:0007669"/>
    <property type="project" value="TreeGrafter"/>
</dbReference>
<dbReference type="CDD" id="cd03428">
    <property type="entry name" value="NUDIX_Ap4A_Nudt2"/>
    <property type="match status" value="1"/>
</dbReference>
<accession>A0A644ZG70</accession>
<proteinExistence type="inferred from homology"/>
<reference evidence="7" key="1">
    <citation type="submission" date="2019-08" db="EMBL/GenBank/DDBJ databases">
        <authorList>
            <person name="Kucharzyk K."/>
            <person name="Murdoch R.W."/>
            <person name="Higgins S."/>
            <person name="Loffler F."/>
        </authorList>
    </citation>
    <scope>NUCLEOTIDE SEQUENCE</scope>
</reference>
<evidence type="ECO:0000259" key="6">
    <source>
        <dbReference type="PROSITE" id="PS51462"/>
    </source>
</evidence>
<evidence type="ECO:0000256" key="2">
    <source>
        <dbReference type="ARBA" id="ARBA00018911"/>
    </source>
</evidence>
<evidence type="ECO:0000313" key="7">
    <source>
        <dbReference type="EMBL" id="MPM39318.1"/>
    </source>
</evidence>
<dbReference type="InterPro" id="IPR051325">
    <property type="entry name" value="Nudix_hydrolase_domain"/>
</dbReference>
<gene>
    <name evidence="7" type="primary">ndx1_3</name>
    <name evidence="7" type="ORF">SDC9_85951</name>
</gene>
<organism evidence="7">
    <name type="scientific">bioreactor metagenome</name>
    <dbReference type="NCBI Taxonomy" id="1076179"/>
    <lineage>
        <taxon>unclassified sequences</taxon>
        <taxon>metagenomes</taxon>
        <taxon>ecological metagenomes</taxon>
    </lineage>
</organism>
<dbReference type="SUPFAM" id="SSF55811">
    <property type="entry name" value="Nudix"/>
    <property type="match status" value="1"/>
</dbReference>
<dbReference type="GO" id="GO:0000166">
    <property type="term" value="F:nucleotide binding"/>
    <property type="evidence" value="ECO:0007669"/>
    <property type="project" value="UniProtKB-KW"/>
</dbReference>
<dbReference type="PRINTS" id="PR00502">
    <property type="entry name" value="NUDIXFAMILY"/>
</dbReference>
<dbReference type="PROSITE" id="PS00893">
    <property type="entry name" value="NUDIX_BOX"/>
    <property type="match status" value="1"/>
</dbReference>
<keyword evidence="3" id="KW-0547">Nucleotide-binding</keyword>
<protein>
    <recommendedName>
        <fullName evidence="2">Bis(5'-nucleosyl)-tetraphosphatase [asymmetrical]</fullName>
    </recommendedName>
    <alternativeName>
        <fullName evidence="5">Diadenosine 5',5'''-P1,P4-tetraphosphate asymmetrical hydrolase</fullName>
    </alternativeName>
</protein>
<evidence type="ECO:0000256" key="1">
    <source>
        <dbReference type="ARBA" id="ARBA00005582"/>
    </source>
</evidence>
<dbReference type="PANTHER" id="PTHR21340:SF0">
    <property type="entry name" value="BIS(5'-NUCLEOSYL)-TETRAPHOSPHATASE [ASYMMETRICAL]"/>
    <property type="match status" value="1"/>
</dbReference>
<dbReference type="InterPro" id="IPR020084">
    <property type="entry name" value="NUDIX_hydrolase_CS"/>
</dbReference>
<dbReference type="EMBL" id="VSSQ01008600">
    <property type="protein sequence ID" value="MPM39318.1"/>
    <property type="molecule type" value="Genomic_DNA"/>
</dbReference>
<dbReference type="Gene3D" id="3.90.79.10">
    <property type="entry name" value="Nucleoside Triphosphate Pyrophosphohydrolase"/>
    <property type="match status" value="1"/>
</dbReference>
<dbReference type="InterPro" id="IPR015797">
    <property type="entry name" value="NUDIX_hydrolase-like_dom_sf"/>
</dbReference>
<dbReference type="PANTHER" id="PTHR21340">
    <property type="entry name" value="DIADENOSINE 5,5-P1,P4-TETRAPHOSPHATE PYROPHOSPHOHYDROLASE MUTT"/>
    <property type="match status" value="1"/>
</dbReference>
<dbReference type="GO" id="GO:0004081">
    <property type="term" value="F:bis(5'-nucleosyl)-tetraphosphatase (asymmetrical) activity"/>
    <property type="evidence" value="ECO:0007669"/>
    <property type="project" value="TreeGrafter"/>
</dbReference>
<dbReference type="PROSITE" id="PS51462">
    <property type="entry name" value="NUDIX"/>
    <property type="match status" value="1"/>
</dbReference>
<dbReference type="Pfam" id="PF00293">
    <property type="entry name" value="NUDIX"/>
    <property type="match status" value="1"/>
</dbReference>
<dbReference type="GO" id="GO:0006754">
    <property type="term" value="P:ATP biosynthetic process"/>
    <property type="evidence" value="ECO:0007669"/>
    <property type="project" value="TreeGrafter"/>
</dbReference>
<evidence type="ECO:0000256" key="3">
    <source>
        <dbReference type="ARBA" id="ARBA00022741"/>
    </source>
</evidence>
<feature type="domain" description="Nudix hydrolase" evidence="6">
    <location>
        <begin position="2"/>
        <end position="129"/>
    </location>
</feature>
<comment type="caution">
    <text evidence="7">The sequence shown here is derived from an EMBL/GenBank/DDBJ whole genome shotgun (WGS) entry which is preliminary data.</text>
</comment>
<evidence type="ECO:0000256" key="5">
    <source>
        <dbReference type="ARBA" id="ARBA00032644"/>
    </source>
</evidence>
<name>A0A644ZG70_9ZZZZ</name>
<dbReference type="InterPro" id="IPR000086">
    <property type="entry name" value="NUDIX_hydrolase_dom"/>
</dbReference>
<dbReference type="AlphaFoldDB" id="A0A644ZG70"/>
<dbReference type="InterPro" id="IPR020476">
    <property type="entry name" value="Nudix_hydrolase"/>
</dbReference>
<evidence type="ECO:0000256" key="4">
    <source>
        <dbReference type="ARBA" id="ARBA00022801"/>
    </source>
</evidence>
<sequence>MTEEKSCGAVVYSQSAEVFVYLILRHTAGHWSFPKGHMEGSETEIETALREISEETGLTVKLDPGFRQTNIYAPKPDVTKEVIYFIARSASLKVRIQLTEITAMQWCPLPEALTLLTYETDRMILRQADAYLKSVADK</sequence>
<dbReference type="InterPro" id="IPR003565">
    <property type="entry name" value="Tetra_PHTase"/>
</dbReference>